<feature type="transmembrane region" description="Helical" evidence="6">
    <location>
        <begin position="358"/>
        <end position="378"/>
    </location>
</feature>
<dbReference type="Gene3D" id="1.20.1250.20">
    <property type="entry name" value="MFS general substrate transporter like domains"/>
    <property type="match status" value="1"/>
</dbReference>
<feature type="transmembrane region" description="Helical" evidence="6">
    <location>
        <begin position="181"/>
        <end position="205"/>
    </location>
</feature>
<evidence type="ECO:0000256" key="1">
    <source>
        <dbReference type="ARBA" id="ARBA00004141"/>
    </source>
</evidence>
<sequence>MATLTLSEVQSIKDIPASGTLTPATEPTLHGDSPIESERVPATSEADERSQLGGFRFWMIFVALMVSTFLSALDFTSVSTALPTIVQDLQGTEFAWVGSAFALGSTAILPLTGGLAQIFGRRPVVLVSLVLFALGSGLGGGATNMNMLIAGRAIQGVGGGGILSLTEIIVADLVPLSQRGVYLGLIGAVWAIAAAIGPPIGGAFSQTNWRWLFYINIPLTAVAIVFVWFFLRLKTPQDDFQTKMRRMDWIGNGLIILATTLTVVALTWAGVKYPWSSYQVLVPLILGLGLTAAFFVYEAKFAIEPVVPWELVNNRTALSGYVGVFLHSIVSTAVIYYLPVYFQASLLQSPVRSGVSIFGNSFTIPPAAMALGVTVTLFKMYIPQNYFGWVLTSIGVGLLTTLKVSSPVGAWVGYQIIEGIGFGILYGAPQFPILASVNISESAHALALFVFVRSYSQTWGVTLGGTILQNELKKKLPQAFLDMFPGEGVEITYAAIPRIPGLAEPLKREVRDAFAGSLRTVWIVMAAVSVVGFFTVLGMKQLEMHEVTDENWGLEQKKVVDEEKDGTPTI</sequence>
<dbReference type="EMBL" id="KN822963">
    <property type="protein sequence ID" value="KIO31412.1"/>
    <property type="molecule type" value="Genomic_DNA"/>
</dbReference>
<evidence type="ECO:0000313" key="9">
    <source>
        <dbReference type="Proteomes" id="UP000054248"/>
    </source>
</evidence>
<keyword evidence="9" id="KW-1185">Reference proteome</keyword>
<evidence type="ECO:0000256" key="6">
    <source>
        <dbReference type="SAM" id="Phobius"/>
    </source>
</evidence>
<dbReference type="CDD" id="cd17502">
    <property type="entry name" value="MFS_Azr1_MDR_like"/>
    <property type="match status" value="1"/>
</dbReference>
<feature type="transmembrane region" description="Helical" evidence="6">
    <location>
        <begin position="277"/>
        <end position="297"/>
    </location>
</feature>
<evidence type="ECO:0000256" key="4">
    <source>
        <dbReference type="ARBA" id="ARBA00023136"/>
    </source>
</evidence>
<reference evidence="9" key="2">
    <citation type="submission" date="2015-01" db="EMBL/GenBank/DDBJ databases">
        <title>Evolutionary Origins and Diversification of the Mycorrhizal Mutualists.</title>
        <authorList>
            <consortium name="DOE Joint Genome Institute"/>
            <consortium name="Mycorrhizal Genomics Consortium"/>
            <person name="Kohler A."/>
            <person name="Kuo A."/>
            <person name="Nagy L.G."/>
            <person name="Floudas D."/>
            <person name="Copeland A."/>
            <person name="Barry K.W."/>
            <person name="Cichocki N."/>
            <person name="Veneault-Fourrey C."/>
            <person name="LaButti K."/>
            <person name="Lindquist E.A."/>
            <person name="Lipzen A."/>
            <person name="Lundell T."/>
            <person name="Morin E."/>
            <person name="Murat C."/>
            <person name="Riley R."/>
            <person name="Ohm R."/>
            <person name="Sun H."/>
            <person name="Tunlid A."/>
            <person name="Henrissat B."/>
            <person name="Grigoriev I.V."/>
            <person name="Hibbett D.S."/>
            <person name="Martin F."/>
        </authorList>
    </citation>
    <scope>NUCLEOTIDE SEQUENCE [LARGE SCALE GENOMIC DNA]</scope>
    <source>
        <strain evidence="9">MUT 4182</strain>
    </source>
</reference>
<dbReference type="AlphaFoldDB" id="A0A0C3MCE1"/>
<comment type="subcellular location">
    <subcellularLocation>
        <location evidence="1">Membrane</location>
        <topology evidence="1">Multi-pass membrane protein</topology>
    </subcellularLocation>
</comment>
<dbReference type="PANTHER" id="PTHR23501">
    <property type="entry name" value="MAJOR FACILITATOR SUPERFAMILY"/>
    <property type="match status" value="1"/>
</dbReference>
<protein>
    <recommendedName>
        <fullName evidence="7">Major facilitator superfamily (MFS) profile domain-containing protein</fullName>
    </recommendedName>
</protein>
<feature type="transmembrane region" description="Helical" evidence="6">
    <location>
        <begin position="57"/>
        <end position="82"/>
    </location>
</feature>
<feature type="transmembrane region" description="Helical" evidence="6">
    <location>
        <begin position="520"/>
        <end position="539"/>
    </location>
</feature>
<feature type="region of interest" description="Disordered" evidence="5">
    <location>
        <begin position="17"/>
        <end position="46"/>
    </location>
</feature>
<keyword evidence="4 6" id="KW-0472">Membrane</keyword>
<dbReference type="InterPro" id="IPR020846">
    <property type="entry name" value="MFS_dom"/>
</dbReference>
<dbReference type="HOGENOM" id="CLU_000960_22_0_1"/>
<dbReference type="PANTHER" id="PTHR23501:SF102">
    <property type="entry name" value="DRUG TRANSPORTER, PUTATIVE (AFU_ORTHOLOGUE AFUA_3G08530)-RELATED"/>
    <property type="match status" value="1"/>
</dbReference>
<reference evidence="8 9" key="1">
    <citation type="submission" date="2014-04" db="EMBL/GenBank/DDBJ databases">
        <authorList>
            <consortium name="DOE Joint Genome Institute"/>
            <person name="Kuo A."/>
            <person name="Girlanda M."/>
            <person name="Perotto S."/>
            <person name="Kohler A."/>
            <person name="Nagy L.G."/>
            <person name="Floudas D."/>
            <person name="Copeland A."/>
            <person name="Barry K.W."/>
            <person name="Cichocki N."/>
            <person name="Veneault-Fourrey C."/>
            <person name="LaButti K."/>
            <person name="Lindquist E.A."/>
            <person name="Lipzen A."/>
            <person name="Lundell T."/>
            <person name="Morin E."/>
            <person name="Murat C."/>
            <person name="Sun H."/>
            <person name="Tunlid A."/>
            <person name="Henrissat B."/>
            <person name="Grigoriev I.V."/>
            <person name="Hibbett D.S."/>
            <person name="Martin F."/>
            <person name="Nordberg H.P."/>
            <person name="Cantor M.N."/>
            <person name="Hua S.X."/>
        </authorList>
    </citation>
    <scope>NUCLEOTIDE SEQUENCE [LARGE SCALE GENOMIC DNA]</scope>
    <source>
        <strain evidence="8 9">MUT 4182</strain>
    </source>
</reference>
<feature type="transmembrane region" description="Helical" evidence="6">
    <location>
        <begin position="94"/>
        <end position="112"/>
    </location>
</feature>
<feature type="transmembrane region" description="Helical" evidence="6">
    <location>
        <begin position="211"/>
        <end position="231"/>
    </location>
</feature>
<accession>A0A0C3MCE1</accession>
<feature type="transmembrane region" description="Helical" evidence="6">
    <location>
        <begin position="124"/>
        <end position="142"/>
    </location>
</feature>
<evidence type="ECO:0000256" key="2">
    <source>
        <dbReference type="ARBA" id="ARBA00022692"/>
    </source>
</evidence>
<feature type="transmembrane region" description="Helical" evidence="6">
    <location>
        <begin position="252"/>
        <end position="271"/>
    </location>
</feature>
<feature type="transmembrane region" description="Helical" evidence="6">
    <location>
        <begin position="318"/>
        <end position="338"/>
    </location>
</feature>
<keyword evidence="3 6" id="KW-1133">Transmembrane helix</keyword>
<dbReference type="SUPFAM" id="SSF103473">
    <property type="entry name" value="MFS general substrate transporter"/>
    <property type="match status" value="1"/>
</dbReference>
<dbReference type="InterPro" id="IPR011701">
    <property type="entry name" value="MFS"/>
</dbReference>
<dbReference type="Proteomes" id="UP000054248">
    <property type="component" value="Unassembled WGS sequence"/>
</dbReference>
<evidence type="ECO:0000313" key="8">
    <source>
        <dbReference type="EMBL" id="KIO31412.1"/>
    </source>
</evidence>
<dbReference type="GO" id="GO:0005886">
    <property type="term" value="C:plasma membrane"/>
    <property type="evidence" value="ECO:0007669"/>
    <property type="project" value="TreeGrafter"/>
</dbReference>
<dbReference type="InterPro" id="IPR036259">
    <property type="entry name" value="MFS_trans_sf"/>
</dbReference>
<feature type="transmembrane region" description="Helical" evidence="6">
    <location>
        <begin position="154"/>
        <end position="174"/>
    </location>
</feature>
<dbReference type="GO" id="GO:0022857">
    <property type="term" value="F:transmembrane transporter activity"/>
    <property type="evidence" value="ECO:0007669"/>
    <property type="project" value="InterPro"/>
</dbReference>
<dbReference type="PROSITE" id="PS50850">
    <property type="entry name" value="MFS"/>
    <property type="match status" value="1"/>
</dbReference>
<keyword evidence="2 6" id="KW-0812">Transmembrane</keyword>
<evidence type="ECO:0000256" key="3">
    <source>
        <dbReference type="ARBA" id="ARBA00022989"/>
    </source>
</evidence>
<gene>
    <name evidence="8" type="ORF">M407DRAFT_19558</name>
</gene>
<organism evidence="8 9">
    <name type="scientific">Tulasnella calospora MUT 4182</name>
    <dbReference type="NCBI Taxonomy" id="1051891"/>
    <lineage>
        <taxon>Eukaryota</taxon>
        <taxon>Fungi</taxon>
        <taxon>Dikarya</taxon>
        <taxon>Basidiomycota</taxon>
        <taxon>Agaricomycotina</taxon>
        <taxon>Agaricomycetes</taxon>
        <taxon>Cantharellales</taxon>
        <taxon>Tulasnellaceae</taxon>
        <taxon>Tulasnella</taxon>
    </lineage>
</organism>
<dbReference type="PRINTS" id="PR01036">
    <property type="entry name" value="TCRTETB"/>
</dbReference>
<dbReference type="Pfam" id="PF07690">
    <property type="entry name" value="MFS_1"/>
    <property type="match status" value="1"/>
</dbReference>
<dbReference type="OrthoDB" id="3437016at2759"/>
<proteinExistence type="predicted"/>
<feature type="domain" description="Major facilitator superfamily (MFS) profile" evidence="7">
    <location>
        <begin position="60"/>
        <end position="544"/>
    </location>
</feature>
<name>A0A0C3MCE1_9AGAM</name>
<evidence type="ECO:0000259" key="7">
    <source>
        <dbReference type="PROSITE" id="PS50850"/>
    </source>
</evidence>
<evidence type="ECO:0000256" key="5">
    <source>
        <dbReference type="SAM" id="MobiDB-lite"/>
    </source>
</evidence>